<organism evidence="1 2">
    <name type="scientific">Melghiribacillus thermohalophilus</name>
    <dbReference type="NCBI Taxonomy" id="1324956"/>
    <lineage>
        <taxon>Bacteria</taxon>
        <taxon>Bacillati</taxon>
        <taxon>Bacillota</taxon>
        <taxon>Bacilli</taxon>
        <taxon>Bacillales</taxon>
        <taxon>Bacillaceae</taxon>
        <taxon>Melghiribacillus</taxon>
    </lineage>
</organism>
<evidence type="ECO:0000313" key="1">
    <source>
        <dbReference type="EMBL" id="TCT26860.1"/>
    </source>
</evidence>
<dbReference type="RefSeq" id="WP_132370251.1">
    <property type="nucleotide sequence ID" value="NZ_SMAN01000001.1"/>
</dbReference>
<sequence>MKNLLVRILFHLLDFNQMKEITVTREEREAFDSLFHGECLCAEGNSMNDSLTYPKYKFLQYIVEHKNVLIHGTSNRNIKRFEPRRQSLFNGEMVCAVFAASDGIWPMFFAIINREQYKGSLRNMCLSVPTKKGIRRYYYFSLSDSFQGNPFHEGTVYILPKEGFKQGGIRDEWICEREVKPLARLNIGPDDFPFLHEIRTHRETDSIYQTLIKSLLFRRGKHFVEKK</sequence>
<dbReference type="AlphaFoldDB" id="A0A4R3ND74"/>
<proteinExistence type="predicted"/>
<dbReference type="Proteomes" id="UP000294650">
    <property type="component" value="Unassembled WGS sequence"/>
</dbReference>
<dbReference type="OrthoDB" id="3518779at2"/>
<accession>A0A4R3ND74</accession>
<comment type="caution">
    <text evidence="1">The sequence shown here is derived from an EMBL/GenBank/DDBJ whole genome shotgun (WGS) entry which is preliminary data.</text>
</comment>
<dbReference type="EMBL" id="SMAN01000001">
    <property type="protein sequence ID" value="TCT26860.1"/>
    <property type="molecule type" value="Genomic_DNA"/>
</dbReference>
<evidence type="ECO:0000313" key="2">
    <source>
        <dbReference type="Proteomes" id="UP000294650"/>
    </source>
</evidence>
<protein>
    <submittedName>
        <fullName evidence="1">Uncharacterized protein</fullName>
    </submittedName>
</protein>
<gene>
    <name evidence="1" type="ORF">EDD68_101216</name>
</gene>
<keyword evidence="2" id="KW-1185">Reference proteome</keyword>
<name>A0A4R3ND74_9BACI</name>
<reference evidence="1 2" key="1">
    <citation type="submission" date="2019-03" db="EMBL/GenBank/DDBJ databases">
        <title>Genomic Encyclopedia of Type Strains, Phase IV (KMG-IV): sequencing the most valuable type-strain genomes for metagenomic binning, comparative biology and taxonomic classification.</title>
        <authorList>
            <person name="Goeker M."/>
        </authorList>
    </citation>
    <scope>NUCLEOTIDE SEQUENCE [LARGE SCALE GENOMIC DNA]</scope>
    <source>
        <strain evidence="1 2">DSM 25894</strain>
    </source>
</reference>